<evidence type="ECO:0000313" key="2">
    <source>
        <dbReference type="Proteomes" id="UP000679126"/>
    </source>
</evidence>
<protein>
    <submittedName>
        <fullName evidence="1">Uncharacterized protein</fullName>
    </submittedName>
</protein>
<organism evidence="1 2">
    <name type="scientific">Chitinophaga chungangae</name>
    <dbReference type="NCBI Taxonomy" id="2821488"/>
    <lineage>
        <taxon>Bacteria</taxon>
        <taxon>Pseudomonadati</taxon>
        <taxon>Bacteroidota</taxon>
        <taxon>Chitinophagia</taxon>
        <taxon>Chitinophagales</taxon>
        <taxon>Chitinophagaceae</taxon>
        <taxon>Chitinophaga</taxon>
    </lineage>
</organism>
<evidence type="ECO:0000313" key="1">
    <source>
        <dbReference type="EMBL" id="MBO9154087.1"/>
    </source>
</evidence>
<accession>A0ABS3YHD7</accession>
<reference evidence="2" key="1">
    <citation type="submission" date="2021-03" db="EMBL/GenBank/DDBJ databases">
        <title>Assistant Professor.</title>
        <authorList>
            <person name="Huq M.A."/>
        </authorList>
    </citation>
    <scope>NUCLEOTIDE SEQUENCE [LARGE SCALE GENOMIC DNA]</scope>
    <source>
        <strain evidence="2">MAH-28</strain>
    </source>
</reference>
<dbReference type="EMBL" id="JAGHKP010000003">
    <property type="protein sequence ID" value="MBO9154087.1"/>
    <property type="molecule type" value="Genomic_DNA"/>
</dbReference>
<name>A0ABS3YHD7_9BACT</name>
<proteinExistence type="predicted"/>
<comment type="caution">
    <text evidence="1">The sequence shown here is derived from an EMBL/GenBank/DDBJ whole genome shotgun (WGS) entry which is preliminary data.</text>
</comment>
<sequence length="108" mass="12496">MSRVTNLLIIFSTLENENNIIAEMSNYIINGNNFNILSINDERMPQDWYGGTKRLECNVLIGAYNYLDLGPFLAFLRTEVSWEAADLVQVFVKEQNDMKFRLIDLIPC</sequence>
<dbReference type="RefSeq" id="WP_209147207.1">
    <property type="nucleotide sequence ID" value="NZ_JAGHKP010000003.1"/>
</dbReference>
<keyword evidence="2" id="KW-1185">Reference proteome</keyword>
<dbReference type="Proteomes" id="UP000679126">
    <property type="component" value="Unassembled WGS sequence"/>
</dbReference>
<gene>
    <name evidence="1" type="ORF">J7I43_17805</name>
</gene>